<proteinExistence type="predicted"/>
<gene>
    <name evidence="2" type="ORF">NA56DRAFT_746631</name>
</gene>
<accession>A0A2J6QBH3</accession>
<dbReference type="Proteomes" id="UP000235672">
    <property type="component" value="Unassembled WGS sequence"/>
</dbReference>
<feature type="compositionally biased region" description="Acidic residues" evidence="1">
    <location>
        <begin position="323"/>
        <end position="332"/>
    </location>
</feature>
<dbReference type="PANTHER" id="PTHR38166:SF1">
    <property type="entry name" value="C2H2-TYPE DOMAIN-CONTAINING PROTEIN"/>
    <property type="match status" value="1"/>
</dbReference>
<feature type="region of interest" description="Disordered" evidence="1">
    <location>
        <begin position="308"/>
        <end position="352"/>
    </location>
</feature>
<evidence type="ECO:0000313" key="2">
    <source>
        <dbReference type="EMBL" id="PMD23609.1"/>
    </source>
</evidence>
<feature type="region of interest" description="Disordered" evidence="1">
    <location>
        <begin position="397"/>
        <end position="422"/>
    </location>
</feature>
<feature type="region of interest" description="Disordered" evidence="1">
    <location>
        <begin position="666"/>
        <end position="708"/>
    </location>
</feature>
<dbReference type="AlphaFoldDB" id="A0A2J6QBH3"/>
<name>A0A2J6QBH3_9HELO</name>
<dbReference type="OrthoDB" id="3558302at2759"/>
<keyword evidence="3" id="KW-1185">Reference proteome</keyword>
<dbReference type="EMBL" id="KZ613474">
    <property type="protein sequence ID" value="PMD23609.1"/>
    <property type="molecule type" value="Genomic_DNA"/>
</dbReference>
<protein>
    <recommendedName>
        <fullName evidence="4">C2H2-type domain-containing protein</fullName>
    </recommendedName>
</protein>
<evidence type="ECO:0000256" key="1">
    <source>
        <dbReference type="SAM" id="MobiDB-lite"/>
    </source>
</evidence>
<evidence type="ECO:0008006" key="4">
    <source>
        <dbReference type="Google" id="ProtNLM"/>
    </source>
</evidence>
<sequence>MNTSIPTPEENREGSDVGGVPLITMVDLNSLTLPLFESDDGLKANPLYQMDKLTPSAPILISQSSASIPIPAKVAAAELRTMPHCRKCPFPSCAINKVGFHSVNSSYSLRNHMESYHRGRTDHNGSSLCPVRTCEYSVLGFETLDMCMRHLSMHHDLSRPFASYINDQKFSVADGPVLEASKGLCNACSAKEQITASLELKASNSILLDAGSDSESCRSEIEADASDSGSEHSTAALLAETMASITKDLLSVLGHDMALLARLLPQIHTSLQAQLCYQNNNYAGSDSNTGADSIGDYGHLASWTIRKSSTTSSLGKRSRDGREEDDERDDGENEHPKKPSRPQSNDNNGARYACPFHKRWPDIYTNAVGTKYRSCSGPGQVEVRRLKAHLENVHRITEQSSDLSRHRGSTGFQQQPDTPHEGIDHSQWVQIEKILKVKRDKGKDKSDIDKWFDLWEVLFPNIPTPAHPFHESASTPIPQPTHDIEELVAFFGDIINHTAEARSLVLEPDTMNCVMLAIRQGLEVKKIAARHVPGLTLSAGYSFEPSCVAFTMPQVPPPRCEASSPLPWHIDPSKLSLRASSDIQRPIQPSSSLTHDDSIEIFNPDFSMKPSSHPQEADPEGNVAAMSQSIQNADTGFQNRLLDISYRLQPGCQGDLQSASILNTSTSSHSDFSAQQTTHWGKHHASHREDNVTGPRFTTRHSSDAQYTASTDKFDAGEPFQYNLEPESVQALLESELSAASFRSIGHIGKADSV</sequence>
<reference evidence="2 3" key="1">
    <citation type="submission" date="2016-05" db="EMBL/GenBank/DDBJ databases">
        <title>A degradative enzymes factory behind the ericoid mycorrhizal symbiosis.</title>
        <authorList>
            <consortium name="DOE Joint Genome Institute"/>
            <person name="Martino E."/>
            <person name="Morin E."/>
            <person name="Grelet G."/>
            <person name="Kuo A."/>
            <person name="Kohler A."/>
            <person name="Daghino S."/>
            <person name="Barry K."/>
            <person name="Choi C."/>
            <person name="Cichocki N."/>
            <person name="Clum A."/>
            <person name="Copeland A."/>
            <person name="Hainaut M."/>
            <person name="Haridas S."/>
            <person name="Labutti K."/>
            <person name="Lindquist E."/>
            <person name="Lipzen A."/>
            <person name="Khouja H.-R."/>
            <person name="Murat C."/>
            <person name="Ohm R."/>
            <person name="Olson A."/>
            <person name="Spatafora J."/>
            <person name="Veneault-Fourrey C."/>
            <person name="Henrissat B."/>
            <person name="Grigoriev I."/>
            <person name="Martin F."/>
            <person name="Perotto S."/>
        </authorList>
    </citation>
    <scope>NUCLEOTIDE SEQUENCE [LARGE SCALE GENOMIC DNA]</scope>
    <source>
        <strain evidence="2 3">UAMH 7357</strain>
    </source>
</reference>
<feature type="compositionally biased region" description="Polar residues" evidence="1">
    <location>
        <begin position="666"/>
        <end position="679"/>
    </location>
</feature>
<organism evidence="2 3">
    <name type="scientific">Hyaloscypha hepaticicola</name>
    <dbReference type="NCBI Taxonomy" id="2082293"/>
    <lineage>
        <taxon>Eukaryota</taxon>
        <taxon>Fungi</taxon>
        <taxon>Dikarya</taxon>
        <taxon>Ascomycota</taxon>
        <taxon>Pezizomycotina</taxon>
        <taxon>Leotiomycetes</taxon>
        <taxon>Helotiales</taxon>
        <taxon>Hyaloscyphaceae</taxon>
        <taxon>Hyaloscypha</taxon>
    </lineage>
</organism>
<evidence type="ECO:0000313" key="3">
    <source>
        <dbReference type="Proteomes" id="UP000235672"/>
    </source>
</evidence>
<dbReference type="PANTHER" id="PTHR38166">
    <property type="entry name" value="C2H2-TYPE DOMAIN-CONTAINING PROTEIN-RELATED"/>
    <property type="match status" value="1"/>
</dbReference>